<evidence type="ECO:0000259" key="1">
    <source>
        <dbReference type="Pfam" id="PF06568"/>
    </source>
</evidence>
<reference evidence="2 3" key="1">
    <citation type="submission" date="2019-03" db="EMBL/GenBank/DDBJ databases">
        <title>Genomic Encyclopedia of Type Strains, Phase IV (KMG-IV): sequencing the most valuable type-strain genomes for metagenomic binning, comparative biology and taxonomic classification.</title>
        <authorList>
            <person name="Goeker M."/>
        </authorList>
    </citation>
    <scope>NUCLEOTIDE SEQUENCE [LARGE SCALE GENOMIC DNA]</scope>
    <source>
        <strain evidence="2 3">DSM 18063</strain>
    </source>
</reference>
<dbReference type="AlphaFoldDB" id="A0A4R2PZN3"/>
<sequence>MAHIFADTRIAPRPHDVPALFRRLVLGLGAARQRRRLAELDEALLRDIGLTRDEAVAEARRPVWDVPQSWLR</sequence>
<feature type="domain" description="YjiS-like" evidence="1">
    <location>
        <begin position="30"/>
        <end position="55"/>
    </location>
</feature>
<dbReference type="EMBL" id="SLXP01000004">
    <property type="protein sequence ID" value="TCP41753.1"/>
    <property type="molecule type" value="Genomic_DNA"/>
</dbReference>
<comment type="caution">
    <text evidence="2">The sequence shown here is derived from an EMBL/GenBank/DDBJ whole genome shotgun (WGS) entry which is preliminary data.</text>
</comment>
<dbReference type="InterPro" id="IPR009506">
    <property type="entry name" value="YjiS-like"/>
</dbReference>
<dbReference type="Pfam" id="PF06568">
    <property type="entry name" value="YjiS-like"/>
    <property type="match status" value="1"/>
</dbReference>
<dbReference type="RefSeq" id="WP_132461689.1">
    <property type="nucleotide sequence ID" value="NZ_SLXP01000004.1"/>
</dbReference>
<dbReference type="Proteomes" id="UP000294835">
    <property type="component" value="Unassembled WGS sequence"/>
</dbReference>
<keyword evidence="3" id="KW-1185">Reference proteome</keyword>
<evidence type="ECO:0000313" key="2">
    <source>
        <dbReference type="EMBL" id="TCP41753.1"/>
    </source>
</evidence>
<evidence type="ECO:0000313" key="3">
    <source>
        <dbReference type="Proteomes" id="UP000294835"/>
    </source>
</evidence>
<proteinExistence type="predicted"/>
<name>A0A4R2PZN3_9RHOB</name>
<gene>
    <name evidence="2" type="ORF">EV662_10497</name>
</gene>
<organism evidence="2 3">
    <name type="scientific">Rhodovulum marinum</name>
    <dbReference type="NCBI Taxonomy" id="320662"/>
    <lineage>
        <taxon>Bacteria</taxon>
        <taxon>Pseudomonadati</taxon>
        <taxon>Pseudomonadota</taxon>
        <taxon>Alphaproteobacteria</taxon>
        <taxon>Rhodobacterales</taxon>
        <taxon>Paracoccaceae</taxon>
        <taxon>Rhodovulum</taxon>
    </lineage>
</organism>
<protein>
    <submittedName>
        <fullName evidence="2">Uncharacterized protein YjiS (DUF1127 family)</fullName>
    </submittedName>
</protein>
<accession>A0A4R2PZN3</accession>